<keyword evidence="2" id="KW-1133">Transmembrane helix</keyword>
<protein>
    <submittedName>
        <fullName evidence="3">Uncharacterized protein</fullName>
    </submittedName>
</protein>
<name>A0A369ZC48_HAEPH</name>
<feature type="region of interest" description="Disordered" evidence="1">
    <location>
        <begin position="290"/>
        <end position="349"/>
    </location>
</feature>
<dbReference type="RefSeq" id="WP_111313100.1">
    <property type="nucleotide sequence ID" value="NZ_QEQD01000006.1"/>
</dbReference>
<comment type="caution">
    <text evidence="3">The sequence shown here is derived from an EMBL/GenBank/DDBJ whole genome shotgun (WGS) entry which is preliminary data.</text>
</comment>
<feature type="transmembrane region" description="Helical" evidence="2">
    <location>
        <begin position="355"/>
        <end position="373"/>
    </location>
</feature>
<feature type="compositionally biased region" description="Basic and acidic residues" evidence="1">
    <location>
        <begin position="336"/>
        <end position="347"/>
    </location>
</feature>
<feature type="compositionally biased region" description="Basic and acidic residues" evidence="1">
    <location>
        <begin position="290"/>
        <end position="302"/>
    </location>
</feature>
<dbReference type="Proteomes" id="UP000253999">
    <property type="component" value="Unassembled WGS sequence"/>
</dbReference>
<evidence type="ECO:0000256" key="1">
    <source>
        <dbReference type="SAM" id="MobiDB-lite"/>
    </source>
</evidence>
<evidence type="ECO:0000313" key="4">
    <source>
        <dbReference type="Proteomes" id="UP000253999"/>
    </source>
</evidence>
<dbReference type="AlphaFoldDB" id="A0A369ZC48"/>
<evidence type="ECO:0000313" key="3">
    <source>
        <dbReference type="EMBL" id="RDF03856.1"/>
    </source>
</evidence>
<proteinExistence type="predicted"/>
<reference evidence="3 4" key="1">
    <citation type="submission" date="2018-05" db="EMBL/GenBank/DDBJ databases">
        <title>Draft Genome Sequences for a Diverse set of 7 Haemophilus Species.</title>
        <authorList>
            <person name="Nichols M."/>
            <person name="Topaz N."/>
            <person name="Wang X."/>
            <person name="Wang X."/>
            <person name="Boxrud D."/>
        </authorList>
    </citation>
    <scope>NUCLEOTIDE SEQUENCE [LARGE SCALE GENOMIC DNA]</scope>
    <source>
        <strain evidence="3 4">C2010039593</strain>
    </source>
</reference>
<feature type="compositionally biased region" description="Low complexity" evidence="1">
    <location>
        <begin position="307"/>
        <end position="317"/>
    </location>
</feature>
<gene>
    <name evidence="3" type="ORF">DPV98_06355</name>
</gene>
<organism evidence="3 4">
    <name type="scientific">Haemophilus parahaemolyticus</name>
    <dbReference type="NCBI Taxonomy" id="735"/>
    <lineage>
        <taxon>Bacteria</taxon>
        <taxon>Pseudomonadati</taxon>
        <taxon>Pseudomonadota</taxon>
        <taxon>Gammaproteobacteria</taxon>
        <taxon>Pasteurellales</taxon>
        <taxon>Pasteurellaceae</taxon>
        <taxon>Haemophilus</taxon>
    </lineage>
</organism>
<sequence>MTTLNSVLPQNFAEALNKNDISLVRAMLIAELNDSNVNIDDVLNIIAHIENSTMTLFDGYNVSPFFQAIDENTANWTKDYFAMQLVYLNKNFSRERLLHLANVHRVLFASAPSKQAVEQLTIENVKPVSEQINNTISNSVDVSNKVLAQYDAPQQLADLIQKGDLDQARAILIADLNDSKLNAQDVLQMGMYAESQNKAIFEDYKISAFAKEIDENTANWNVDYFSMQLVYLNKNFSRERFLHLVNVNQALFAKAEQKQSEKQLHFEPEIVVEQQIEEPKVHQVEELFVHHSEEPTESRVEEVVEPTTYSSTTSSKTQYHTEYEPKSNSQTDEEDTSRTSYRDEPDQSHSVWKTALKIGGAVAAIVIGLIAIFK</sequence>
<keyword evidence="2" id="KW-0472">Membrane</keyword>
<accession>A0A369ZC48</accession>
<keyword evidence="2" id="KW-0812">Transmembrane</keyword>
<dbReference type="EMBL" id="QEQD01000006">
    <property type="protein sequence ID" value="RDF03856.1"/>
    <property type="molecule type" value="Genomic_DNA"/>
</dbReference>
<evidence type="ECO:0000256" key="2">
    <source>
        <dbReference type="SAM" id="Phobius"/>
    </source>
</evidence>